<dbReference type="SUPFAM" id="SSF46785">
    <property type="entry name" value="Winged helix' DNA-binding domain"/>
    <property type="match status" value="1"/>
</dbReference>
<feature type="domain" description="HTH lysR-type" evidence="1">
    <location>
        <begin position="4"/>
        <end position="33"/>
    </location>
</feature>
<dbReference type="EMBL" id="JBHTIS010003173">
    <property type="protein sequence ID" value="MFD1050893.1"/>
    <property type="molecule type" value="Genomic_DNA"/>
</dbReference>
<evidence type="ECO:0000259" key="1">
    <source>
        <dbReference type="PROSITE" id="PS50931"/>
    </source>
</evidence>
<evidence type="ECO:0000313" key="2">
    <source>
        <dbReference type="EMBL" id="MFD1050893.1"/>
    </source>
</evidence>
<feature type="non-terminal residue" evidence="2">
    <location>
        <position position="37"/>
    </location>
</feature>
<dbReference type="Pfam" id="PF00126">
    <property type="entry name" value="HTH_1"/>
    <property type="match status" value="1"/>
</dbReference>
<evidence type="ECO:0000313" key="3">
    <source>
        <dbReference type="Proteomes" id="UP001597045"/>
    </source>
</evidence>
<gene>
    <name evidence="2" type="ORF">ACFQ1S_37880</name>
</gene>
<dbReference type="PROSITE" id="PS50931">
    <property type="entry name" value="HTH_LYSR"/>
    <property type="match status" value="1"/>
</dbReference>
<dbReference type="InterPro" id="IPR000847">
    <property type="entry name" value="LysR_HTH_N"/>
</dbReference>
<reference evidence="3" key="1">
    <citation type="journal article" date="2019" name="Int. J. Syst. Evol. Microbiol.">
        <title>The Global Catalogue of Microorganisms (GCM) 10K type strain sequencing project: providing services to taxonomists for standard genome sequencing and annotation.</title>
        <authorList>
            <consortium name="The Broad Institute Genomics Platform"/>
            <consortium name="The Broad Institute Genome Sequencing Center for Infectious Disease"/>
            <person name="Wu L."/>
            <person name="Ma J."/>
        </authorList>
    </citation>
    <scope>NUCLEOTIDE SEQUENCE [LARGE SCALE GENOMIC DNA]</scope>
    <source>
        <strain evidence="3">JCM 31486</strain>
    </source>
</reference>
<accession>A0ABW3ML95</accession>
<name>A0ABW3ML95_9PSEU</name>
<dbReference type="InterPro" id="IPR036390">
    <property type="entry name" value="WH_DNA-bd_sf"/>
</dbReference>
<dbReference type="Proteomes" id="UP001597045">
    <property type="component" value="Unassembled WGS sequence"/>
</dbReference>
<comment type="caution">
    <text evidence="2">The sequence shown here is derived from an EMBL/GenBank/DDBJ whole genome shotgun (WGS) entry which is preliminary data.</text>
</comment>
<sequence length="37" mass="4038">MAELELRHLRAVCAIAEEGSVTKAAARLGLTEPKTWD</sequence>
<keyword evidence="3" id="KW-1185">Reference proteome</keyword>
<dbReference type="InterPro" id="IPR036388">
    <property type="entry name" value="WH-like_DNA-bd_sf"/>
</dbReference>
<protein>
    <submittedName>
        <fullName evidence="2">LysR family transcriptional regulator</fullName>
    </submittedName>
</protein>
<dbReference type="Gene3D" id="1.10.10.10">
    <property type="entry name" value="Winged helix-like DNA-binding domain superfamily/Winged helix DNA-binding domain"/>
    <property type="match status" value="1"/>
</dbReference>
<organism evidence="2 3">
    <name type="scientific">Kibdelosporangium lantanae</name>
    <dbReference type="NCBI Taxonomy" id="1497396"/>
    <lineage>
        <taxon>Bacteria</taxon>
        <taxon>Bacillati</taxon>
        <taxon>Actinomycetota</taxon>
        <taxon>Actinomycetes</taxon>
        <taxon>Pseudonocardiales</taxon>
        <taxon>Pseudonocardiaceae</taxon>
        <taxon>Kibdelosporangium</taxon>
    </lineage>
</organism>
<proteinExistence type="predicted"/>